<dbReference type="GO" id="GO:0016740">
    <property type="term" value="F:transferase activity"/>
    <property type="evidence" value="ECO:0007669"/>
    <property type="project" value="UniProtKB-KW"/>
</dbReference>
<keyword evidence="2" id="KW-0808">Transferase</keyword>
<name>E7RYU2_9BURK</name>
<dbReference type="Proteomes" id="UP000011021">
    <property type="component" value="Unassembled WGS sequence"/>
</dbReference>
<dbReference type="HOGENOM" id="CLU_091604_0_0_4"/>
<keyword evidence="3" id="KW-1185">Reference proteome</keyword>
<dbReference type="eggNOG" id="COG0558">
    <property type="taxonomic scope" value="Bacteria"/>
</dbReference>
<organism evidence="2 3">
    <name type="scientific">Lautropia mirabilis ATCC 51599</name>
    <dbReference type="NCBI Taxonomy" id="887898"/>
    <lineage>
        <taxon>Bacteria</taxon>
        <taxon>Pseudomonadati</taxon>
        <taxon>Pseudomonadota</taxon>
        <taxon>Betaproteobacteria</taxon>
        <taxon>Burkholderiales</taxon>
        <taxon>Burkholderiaceae</taxon>
        <taxon>Lautropia</taxon>
    </lineage>
</organism>
<proteinExistence type="predicted"/>
<dbReference type="EMBL" id="AEQP01000020">
    <property type="protein sequence ID" value="EFV94416.1"/>
    <property type="molecule type" value="Genomic_DNA"/>
</dbReference>
<keyword evidence="1" id="KW-1133">Transmembrane helix</keyword>
<dbReference type="Gene3D" id="1.20.120.1760">
    <property type="match status" value="1"/>
</dbReference>
<dbReference type="STRING" id="887898.HMPREF0551_1856"/>
<keyword evidence="1" id="KW-0472">Membrane</keyword>
<keyword evidence="1" id="KW-0812">Transmembrane</keyword>
<dbReference type="InterPro" id="IPR043130">
    <property type="entry name" value="CDP-OH_PTrfase_TM_dom"/>
</dbReference>
<feature type="transmembrane region" description="Helical" evidence="1">
    <location>
        <begin position="153"/>
        <end position="178"/>
    </location>
</feature>
<feature type="transmembrane region" description="Helical" evidence="1">
    <location>
        <begin position="66"/>
        <end position="89"/>
    </location>
</feature>
<protein>
    <submittedName>
        <fullName evidence="2">CDP-alcohol phosphatidyltransferase</fullName>
    </submittedName>
</protein>
<reference evidence="2 3" key="1">
    <citation type="submission" date="2010-12" db="EMBL/GenBank/DDBJ databases">
        <authorList>
            <person name="Muzny D."/>
            <person name="Qin X."/>
            <person name="Deng J."/>
            <person name="Jiang H."/>
            <person name="Liu Y."/>
            <person name="Qu J."/>
            <person name="Song X.-Z."/>
            <person name="Zhang L."/>
            <person name="Thornton R."/>
            <person name="Coyle M."/>
            <person name="Francisco L."/>
            <person name="Jackson L."/>
            <person name="Javaid M."/>
            <person name="Korchina V."/>
            <person name="Kovar C."/>
            <person name="Mata R."/>
            <person name="Mathew T."/>
            <person name="Ngo R."/>
            <person name="Nguyen L."/>
            <person name="Nguyen N."/>
            <person name="Okwuonu G."/>
            <person name="Ongeri F."/>
            <person name="Pham C."/>
            <person name="Simmons D."/>
            <person name="Wilczek-Boney K."/>
            <person name="Hale W."/>
            <person name="Jakkamsetti A."/>
            <person name="Pham P."/>
            <person name="Ruth R."/>
            <person name="San Lucas F."/>
            <person name="Warren J."/>
            <person name="Zhang J."/>
            <person name="Zhao Z."/>
            <person name="Zhou C."/>
            <person name="Zhu D."/>
            <person name="Lee S."/>
            <person name="Bess C."/>
            <person name="Blankenburg K."/>
            <person name="Forbes L."/>
            <person name="Fu Q."/>
            <person name="Gubbala S."/>
            <person name="Hirani K."/>
            <person name="Jayaseelan J.C."/>
            <person name="Lara F."/>
            <person name="Munidasa M."/>
            <person name="Palculict T."/>
            <person name="Patil S."/>
            <person name="Pu L.-L."/>
            <person name="Saada N."/>
            <person name="Tang L."/>
            <person name="Weissenberger G."/>
            <person name="Zhu Y."/>
            <person name="Hemphill L."/>
            <person name="Shang Y."/>
            <person name="Youmans B."/>
            <person name="Ayvaz T."/>
            <person name="Ross M."/>
            <person name="Santibanez J."/>
            <person name="Aqrawi P."/>
            <person name="Gross S."/>
            <person name="Joshi V."/>
            <person name="Fowler G."/>
            <person name="Nazareth L."/>
            <person name="Reid J."/>
            <person name="Worley K."/>
            <person name="Petrosino J."/>
            <person name="Highlander S."/>
            <person name="Gibbs R."/>
        </authorList>
    </citation>
    <scope>NUCLEOTIDE SEQUENCE [LARGE SCALE GENOMIC DNA]</scope>
    <source>
        <strain evidence="2 3">ATCC 51599</strain>
    </source>
</reference>
<sequence>MPNEQPFPSDAASRQASHAGCTAHAAPGLRMATAGVDTTEANRRPIKARGNPFIQRLARRMAEAGITPNSISVASVVFAALGAVCLLVSPVGWGGIACAVGIQLRLLCNLIDGMVAVEGGRKTPTGALYNEVPDRVADSVLLVSLGYAVGVPWLGWLAALAAACTAYVRVLGGSLVLVQSFRGPMAKQHRMALMTGACLLSPLFGTTGLLHLALILMALGALITCGTRLKGIAAQLR</sequence>
<dbReference type="AlphaFoldDB" id="E7RYU2"/>
<gene>
    <name evidence="2" type="ORF">HMPREF0551_1856</name>
</gene>
<evidence type="ECO:0000313" key="3">
    <source>
        <dbReference type="Proteomes" id="UP000011021"/>
    </source>
</evidence>
<accession>E7RYU2</accession>
<comment type="caution">
    <text evidence="2">The sequence shown here is derived from an EMBL/GenBank/DDBJ whole genome shotgun (WGS) entry which is preliminary data.</text>
</comment>
<evidence type="ECO:0000256" key="1">
    <source>
        <dbReference type="SAM" id="Phobius"/>
    </source>
</evidence>
<evidence type="ECO:0000313" key="2">
    <source>
        <dbReference type="EMBL" id="EFV94416.1"/>
    </source>
</evidence>
<feature type="transmembrane region" description="Helical" evidence="1">
    <location>
        <begin position="199"/>
        <end position="223"/>
    </location>
</feature>